<dbReference type="InterPro" id="IPR002293">
    <property type="entry name" value="AA/rel_permease1"/>
</dbReference>
<dbReference type="Pfam" id="PF13520">
    <property type="entry name" value="AA_permease_2"/>
    <property type="match status" value="1"/>
</dbReference>
<dbReference type="KEGG" id="efr:EFREU_v1c05940"/>
<keyword evidence="5" id="KW-0472">Membrane</keyword>
<dbReference type="RefSeq" id="WP_100609682.1">
    <property type="nucleotide sequence ID" value="NZ_CP024962.1"/>
</dbReference>
<keyword evidence="4" id="KW-1133">Transmembrane helix</keyword>
<organism evidence="6 7">
    <name type="scientific">Entomoplasma freundtii</name>
    <dbReference type="NCBI Taxonomy" id="74700"/>
    <lineage>
        <taxon>Bacteria</taxon>
        <taxon>Bacillati</taxon>
        <taxon>Mycoplasmatota</taxon>
        <taxon>Mollicutes</taxon>
        <taxon>Entomoplasmatales</taxon>
        <taxon>Entomoplasmataceae</taxon>
        <taxon>Entomoplasma</taxon>
    </lineage>
</organism>
<name>A0A2K8NS83_9MOLU</name>
<proteinExistence type="predicted"/>
<evidence type="ECO:0000256" key="4">
    <source>
        <dbReference type="ARBA" id="ARBA00022989"/>
    </source>
</evidence>
<dbReference type="AlphaFoldDB" id="A0A2K8NS83"/>
<dbReference type="InterPro" id="IPR050367">
    <property type="entry name" value="APC_superfamily"/>
</dbReference>
<dbReference type="PANTHER" id="PTHR42770">
    <property type="entry name" value="AMINO ACID TRANSPORTER-RELATED"/>
    <property type="match status" value="1"/>
</dbReference>
<reference evidence="6 7" key="1">
    <citation type="submission" date="2017-11" db="EMBL/GenBank/DDBJ databases">
        <title>Genome sequence of Entomoplasma freundtii BARC 318 (ATCC 51999).</title>
        <authorList>
            <person name="Lo W.-S."/>
            <person name="Gasparich G.E."/>
            <person name="Kuo C.-H."/>
        </authorList>
    </citation>
    <scope>NUCLEOTIDE SEQUENCE [LARGE SCALE GENOMIC DNA]</scope>
    <source>
        <strain evidence="6 7">BARC 318</strain>
    </source>
</reference>
<gene>
    <name evidence="6" type="ORF">EFREU_v1c05940</name>
</gene>
<evidence type="ECO:0000313" key="6">
    <source>
        <dbReference type="EMBL" id="ATZ16614.1"/>
    </source>
</evidence>
<protein>
    <submittedName>
        <fullName evidence="6">Uncharacterized protein</fullName>
    </submittedName>
</protein>
<keyword evidence="2" id="KW-1003">Cell membrane</keyword>
<comment type="subcellular location">
    <subcellularLocation>
        <location evidence="1">Cell membrane</location>
        <topology evidence="1">Multi-pass membrane protein</topology>
    </subcellularLocation>
</comment>
<dbReference type="OrthoDB" id="401072at2"/>
<dbReference type="Gene3D" id="1.20.1740.10">
    <property type="entry name" value="Amino acid/polyamine transporter I"/>
    <property type="match status" value="1"/>
</dbReference>
<accession>A0A2K8NS83</accession>
<evidence type="ECO:0000313" key="7">
    <source>
        <dbReference type="Proteomes" id="UP000232222"/>
    </source>
</evidence>
<evidence type="ECO:0000256" key="2">
    <source>
        <dbReference type="ARBA" id="ARBA00022475"/>
    </source>
</evidence>
<evidence type="ECO:0000256" key="3">
    <source>
        <dbReference type="ARBA" id="ARBA00022692"/>
    </source>
</evidence>
<dbReference type="Proteomes" id="UP000232222">
    <property type="component" value="Chromosome"/>
</dbReference>
<dbReference type="PANTHER" id="PTHR42770:SF7">
    <property type="entry name" value="MEMBRANE PROTEIN"/>
    <property type="match status" value="1"/>
</dbReference>
<keyword evidence="3" id="KW-0812">Transmembrane</keyword>
<dbReference type="EMBL" id="CP024962">
    <property type="protein sequence ID" value="ATZ16614.1"/>
    <property type="molecule type" value="Genomic_DNA"/>
</dbReference>
<evidence type="ECO:0000256" key="1">
    <source>
        <dbReference type="ARBA" id="ARBA00004651"/>
    </source>
</evidence>
<keyword evidence="7" id="KW-1185">Reference proteome</keyword>
<dbReference type="GO" id="GO:0022857">
    <property type="term" value="F:transmembrane transporter activity"/>
    <property type="evidence" value="ECO:0007669"/>
    <property type="project" value="InterPro"/>
</dbReference>
<evidence type="ECO:0000256" key="5">
    <source>
        <dbReference type="ARBA" id="ARBA00023136"/>
    </source>
</evidence>
<dbReference type="GO" id="GO:0005886">
    <property type="term" value="C:plasma membrane"/>
    <property type="evidence" value="ECO:0007669"/>
    <property type="project" value="UniProtKB-SubCell"/>
</dbReference>
<sequence length="599" mass="67415">MKKFKKLDLKERFRVSRNDTQIGLKQLVWLGFNYTCSMGFTLTLSRTFGGKTGVGMHLFWIIILGAIVAGGAAWAFAKCAEVYSDKNGGAFEYTRRTFGRFNGWMVGFYQYVLIPVTTPASILVILAVAFQGMYDPTMWGSEEQTRLYLNLISIGIYVCLSLLVLLGTKVFKIATNLTSGVKWVLLIMVYVAAIIIMVDTKGGNFKDAANTGELTSHNFNTAFSAFFYAYTGFETFAAVGENVKNPKKTMPKAIMLVLMVAVIFYMVGLVFVMGSLGGTINENPNNQIIQLGLGAGSLVIVGISNIAANINGFMQGAFYSGGMLQPLVDQKMITTKVAVLNKQGLAVKALFLNMILTVLFSLFWLVLPYILNNNAIDYTSLVGFNSIVMFIVYGYVISAALVLSYKKKTSSSWFVYAIWISVLAFLGYQCVMYFVDFQTNKWQILTFGVVTTLAISWYFLGATLQQKQKFYNYRIKKLEQLLANTTSETQKEKLSAKLIYINDQQSWVIAEIAKGKQSYQDLIDWKDTEDYKEIMINKGLVKDMKERALLDGSKQIYVPKFILKNKVNRIKKENQETTKNQNLDYLTKIELQNLIQNKQ</sequence>